<dbReference type="EMBL" id="NVPQ01000251">
    <property type="protein sequence ID" value="PDY32271.1"/>
    <property type="molecule type" value="Genomic_DNA"/>
</dbReference>
<dbReference type="GO" id="GO:0016020">
    <property type="term" value="C:membrane"/>
    <property type="evidence" value="ECO:0007669"/>
    <property type="project" value="TreeGrafter"/>
</dbReference>
<dbReference type="SUPFAM" id="SSF53474">
    <property type="entry name" value="alpha/beta-Hydrolases"/>
    <property type="match status" value="1"/>
</dbReference>
<protein>
    <submittedName>
        <fullName evidence="3">Alpha/beta hydrolase</fullName>
    </submittedName>
</protein>
<reference evidence="3 4" key="1">
    <citation type="submission" date="2017-09" db="EMBL/GenBank/DDBJ databases">
        <title>Large-scale bioinformatics analysis of Bacillus genomes uncovers conserved roles of natural products in bacterial physiology.</title>
        <authorList>
            <consortium name="Agbiome Team Llc"/>
            <person name="Bleich R.M."/>
            <person name="Grubbs K.J."/>
            <person name="Santa Maria K.C."/>
            <person name="Allen S.E."/>
            <person name="Farag S."/>
            <person name="Shank E.A."/>
            <person name="Bowers A."/>
        </authorList>
    </citation>
    <scope>NUCLEOTIDE SEQUENCE [LARGE SCALE GENOMIC DNA]</scope>
    <source>
        <strain evidence="3 4">AFS098222</strain>
    </source>
</reference>
<dbReference type="InterPro" id="IPR029058">
    <property type="entry name" value="AB_hydrolase_fold"/>
</dbReference>
<dbReference type="RefSeq" id="WP_097816457.1">
    <property type="nucleotide sequence ID" value="NZ_NVPQ01000251.1"/>
</dbReference>
<dbReference type="GO" id="GO:0016787">
    <property type="term" value="F:hydrolase activity"/>
    <property type="evidence" value="ECO:0007669"/>
    <property type="project" value="UniProtKB-KW"/>
</dbReference>
<sequence>MNHFFVEFGEYEASVCEWGDKSNPQIICFHGLGSTKLSFIEIAELLKDDYHIVSFDLPGHGKTPSFGKDEDYGASHLTNWVVALLEQIGKETFHIVAHSWGASVALHYAAECPEKVNKMVLLDGGYHHGKMNADYFAQLYKDAKEGECPPRSLEEEITHYEKDFDEYIFDSKEAFIQSEKTAYSRWSPLIERAVYDLMREEDSKVKWHANGDTARGVIKFQYTVYKTLKSHKIKSDILLLYCDLPHNYLEIRELQIAEFKKHINITTKLYIDTGHLMH</sequence>
<name>A0A2A7BHU2_9BACI</name>
<organism evidence="3 4">
    <name type="scientific">Bacillus wiedmannii</name>
    <dbReference type="NCBI Taxonomy" id="1890302"/>
    <lineage>
        <taxon>Bacteria</taxon>
        <taxon>Bacillati</taxon>
        <taxon>Bacillota</taxon>
        <taxon>Bacilli</taxon>
        <taxon>Bacillales</taxon>
        <taxon>Bacillaceae</taxon>
        <taxon>Bacillus</taxon>
        <taxon>Bacillus cereus group</taxon>
    </lineage>
</organism>
<comment type="caution">
    <text evidence="3">The sequence shown here is derived from an EMBL/GenBank/DDBJ whole genome shotgun (WGS) entry which is preliminary data.</text>
</comment>
<dbReference type="InterPro" id="IPR050266">
    <property type="entry name" value="AB_hydrolase_sf"/>
</dbReference>
<gene>
    <name evidence="3" type="ORF">COO17_31185</name>
</gene>
<dbReference type="Gene3D" id="3.40.50.1820">
    <property type="entry name" value="alpha/beta hydrolase"/>
    <property type="match status" value="1"/>
</dbReference>
<proteinExistence type="predicted"/>
<dbReference type="PRINTS" id="PR00111">
    <property type="entry name" value="ABHYDROLASE"/>
</dbReference>
<dbReference type="InterPro" id="IPR000073">
    <property type="entry name" value="AB_hydrolase_1"/>
</dbReference>
<dbReference type="PANTHER" id="PTHR43798:SF31">
    <property type="entry name" value="AB HYDROLASE SUPERFAMILY PROTEIN YCLE"/>
    <property type="match status" value="1"/>
</dbReference>
<dbReference type="PANTHER" id="PTHR43798">
    <property type="entry name" value="MONOACYLGLYCEROL LIPASE"/>
    <property type="match status" value="1"/>
</dbReference>
<keyword evidence="1 3" id="KW-0378">Hydrolase</keyword>
<accession>A0A2A7BHU2</accession>
<dbReference type="Proteomes" id="UP000220111">
    <property type="component" value="Unassembled WGS sequence"/>
</dbReference>
<dbReference type="Pfam" id="PF00561">
    <property type="entry name" value="Abhydrolase_1"/>
    <property type="match status" value="1"/>
</dbReference>
<feature type="domain" description="AB hydrolase-1" evidence="2">
    <location>
        <begin position="26"/>
        <end position="127"/>
    </location>
</feature>
<evidence type="ECO:0000313" key="3">
    <source>
        <dbReference type="EMBL" id="PDY32271.1"/>
    </source>
</evidence>
<evidence type="ECO:0000313" key="4">
    <source>
        <dbReference type="Proteomes" id="UP000220111"/>
    </source>
</evidence>
<dbReference type="AlphaFoldDB" id="A0A2A7BHU2"/>
<evidence type="ECO:0000259" key="2">
    <source>
        <dbReference type="Pfam" id="PF00561"/>
    </source>
</evidence>
<evidence type="ECO:0000256" key="1">
    <source>
        <dbReference type="ARBA" id="ARBA00022801"/>
    </source>
</evidence>